<dbReference type="SUPFAM" id="SSF143100">
    <property type="entry name" value="TTHA1013/TTHA0281-like"/>
    <property type="match status" value="1"/>
</dbReference>
<dbReference type="InterPro" id="IPR035069">
    <property type="entry name" value="TTHA1013/TTHA0281-like"/>
</dbReference>
<proteinExistence type="predicted"/>
<dbReference type="Gene3D" id="3.30.160.250">
    <property type="match status" value="1"/>
</dbReference>
<dbReference type="EMBL" id="DSXI01000607">
    <property type="protein sequence ID" value="HGS06083.1"/>
    <property type="molecule type" value="Genomic_DNA"/>
</dbReference>
<comment type="caution">
    <text evidence="1">The sequence shown here is derived from an EMBL/GenBank/DDBJ whole genome shotgun (WGS) entry which is preliminary data.</text>
</comment>
<accession>A0A7V4G9X8</accession>
<evidence type="ECO:0000313" key="1">
    <source>
        <dbReference type="EMBL" id="HGS06083.1"/>
    </source>
</evidence>
<protein>
    <submittedName>
        <fullName evidence="1">Type II toxin-antitoxin system HicB family antitoxin</fullName>
    </submittedName>
</protein>
<name>A0A7V4G9X8_9BACT</name>
<gene>
    <name evidence="1" type="ORF">ENT08_10215</name>
</gene>
<organism evidence="1">
    <name type="scientific">Desulfobacca acetoxidans</name>
    <dbReference type="NCBI Taxonomy" id="60893"/>
    <lineage>
        <taxon>Bacteria</taxon>
        <taxon>Pseudomonadati</taxon>
        <taxon>Thermodesulfobacteriota</taxon>
        <taxon>Desulfobaccia</taxon>
        <taxon>Desulfobaccales</taxon>
        <taxon>Desulfobaccaceae</taxon>
        <taxon>Desulfobacca</taxon>
    </lineage>
</organism>
<dbReference type="AlphaFoldDB" id="A0A7V4G9X8"/>
<reference evidence="1" key="1">
    <citation type="journal article" date="2020" name="mSystems">
        <title>Genome- and Community-Level Interaction Insights into Carbon Utilization and Element Cycling Functions of Hydrothermarchaeota in Hydrothermal Sediment.</title>
        <authorList>
            <person name="Zhou Z."/>
            <person name="Liu Y."/>
            <person name="Xu W."/>
            <person name="Pan J."/>
            <person name="Luo Z.H."/>
            <person name="Li M."/>
        </authorList>
    </citation>
    <scope>NUCLEOTIDE SEQUENCE [LARGE SCALE GENOMIC DNA]</scope>
    <source>
        <strain evidence="1">SpSt-548</strain>
    </source>
</reference>
<sequence>MKFTVEYEQEEDGRWIAEVLELPGVMVYGGTKEEALAKAQALALRVVAERLEHGEILVEPLSIMFAAA</sequence>